<name>A0A931E8K9_9BACT</name>
<evidence type="ECO:0008006" key="3">
    <source>
        <dbReference type="Google" id="ProtNLM"/>
    </source>
</evidence>
<reference evidence="1" key="1">
    <citation type="submission" date="2020-11" db="EMBL/GenBank/DDBJ databases">
        <title>Bacterial whole genome sequence for Panacibacter sp. DH6.</title>
        <authorList>
            <person name="Le V."/>
            <person name="Ko S."/>
            <person name="Ahn C.-Y."/>
            <person name="Oh H.-M."/>
        </authorList>
    </citation>
    <scope>NUCLEOTIDE SEQUENCE</scope>
    <source>
        <strain evidence="1">DH6</strain>
    </source>
</reference>
<protein>
    <recommendedName>
        <fullName evidence="3">CDP-Glycerol:Poly(Glycerophosphate) glycerophosphotransferase</fullName>
    </recommendedName>
</protein>
<evidence type="ECO:0000313" key="2">
    <source>
        <dbReference type="Proteomes" id="UP000628448"/>
    </source>
</evidence>
<dbReference type="AlphaFoldDB" id="A0A931E8K9"/>
<gene>
    <name evidence="1" type="ORF">I5907_12975</name>
</gene>
<comment type="caution">
    <text evidence="1">The sequence shown here is derived from an EMBL/GenBank/DDBJ whole genome shotgun (WGS) entry which is preliminary data.</text>
</comment>
<dbReference type="EMBL" id="JADWYR010000002">
    <property type="protein sequence ID" value="MBG9377149.1"/>
    <property type="molecule type" value="Genomic_DNA"/>
</dbReference>
<proteinExistence type="predicted"/>
<organism evidence="1 2">
    <name type="scientific">Panacibacter microcysteis</name>
    <dbReference type="NCBI Taxonomy" id="2793269"/>
    <lineage>
        <taxon>Bacteria</taxon>
        <taxon>Pseudomonadati</taxon>
        <taxon>Bacteroidota</taxon>
        <taxon>Chitinophagia</taxon>
        <taxon>Chitinophagales</taxon>
        <taxon>Chitinophagaceae</taxon>
        <taxon>Panacibacter</taxon>
    </lineage>
</organism>
<sequence>MDSKQRVIVTISYSFSIRYLYRTGLLYMLRDFCEPVIILTWQQADLMAELQADNFEVHVIEEPARSAAYIDIRRRIDFWFDHFRLRGKYKKNQQNYLDQYLSFKSKLLRNSRKWYNIAKFYNPLYTAGVFTKEQRLLQEDENYLRIKQQVLELHADAVFTVTPFHRQEDVLLRACEAAGLKMITAILSFDNITKRGWIPVNYHTYIVWNQENKAQLLGIYPQVKDRQVHVAGAPQFDFYFNERHLMPEEDWKIMTGLGNTNKNIILYAGGPQALFPQEPEYLKTIATAIADGRIQNTVILFRCHPIDNIERWKSALGNSPHVVFDASWTGSKNLGYANITEADIKKLCSTLAYTHVHINLCSTMTVDGSAYNKPQIGPAYQHTRKASNLLEQMYWQEHFVPVMQTGGLMLARSAGELIAHIIAALQNPAAYTHKNAAILQSIITYTDGRSTARVASIIKQALVA</sequence>
<dbReference type="SUPFAM" id="SSF53756">
    <property type="entry name" value="UDP-Glycosyltransferase/glycogen phosphorylase"/>
    <property type="match status" value="1"/>
</dbReference>
<dbReference type="Proteomes" id="UP000628448">
    <property type="component" value="Unassembled WGS sequence"/>
</dbReference>
<dbReference type="RefSeq" id="WP_196991248.1">
    <property type="nucleotide sequence ID" value="NZ_JADWYR010000002.1"/>
</dbReference>
<accession>A0A931E8K9</accession>
<keyword evidence="2" id="KW-1185">Reference proteome</keyword>
<evidence type="ECO:0000313" key="1">
    <source>
        <dbReference type="EMBL" id="MBG9377149.1"/>
    </source>
</evidence>